<keyword evidence="2" id="KW-0732">Signal</keyword>
<gene>
    <name evidence="3" type="ORF">EDC65_3022</name>
</gene>
<dbReference type="EMBL" id="RJKX01000014">
    <property type="protein sequence ID" value="ROP91159.1"/>
    <property type="molecule type" value="Genomic_DNA"/>
</dbReference>
<sequence>MPSWPASHAALLALGLSLAAPALAWAQTPPTPLLAPPSGGPGIRLDPPAGATTTPLPQERTARPPAPTVTARPLPALDHESAGWNRAEGGFPPTLWQGSAWPGVARLLDRIPAPSATPARHALARRLLMTAAARPADAPAGAFLERRLVRLLALGDAPAATALARAVPQARLDGPRARPAAEAALLAGASADACKWARATDVDMADLFWRRLLLACDAADRQAARVRLGLDLLREQGHEPGGGFAALLEGAVGLGDKPAVAGPLDATTLFLAIQAAVPVEEKAVAQATPAIAAAVARTDSLPVALRLAAAERAAGAGLIEGALLGRLYAEFPLPPERLAEPLAEAEKHPGAEGRAVLYQAARLEVVPARRLERLAAGWRHARDGDAGLAFGLAAAPLVREVSPSLDLAPFAGAAIRILLAGGEGAAAMRWLDMIGRRPGDEAAMAAHAAAAPLVRLARGDEGPAWNAEAVRRWSAGMGGPAAPRTAIGLSLLAALGDLAASDEWLALSQDPGGPAASVPASATVVWFAQEAAAREGRLGEQVALALVALGQAPVPHPLAAFSALNGLRLADETAAARRIAVEIALQAGL</sequence>
<dbReference type="AlphaFoldDB" id="A0A3N1LK88"/>
<evidence type="ECO:0000256" key="2">
    <source>
        <dbReference type="SAM" id="SignalP"/>
    </source>
</evidence>
<evidence type="ECO:0000313" key="3">
    <source>
        <dbReference type="EMBL" id="ROP91159.1"/>
    </source>
</evidence>
<name>A0A3N1LK88_9PROT</name>
<feature type="signal peptide" evidence="2">
    <location>
        <begin position="1"/>
        <end position="26"/>
    </location>
</feature>
<dbReference type="Proteomes" id="UP000278222">
    <property type="component" value="Unassembled WGS sequence"/>
</dbReference>
<comment type="caution">
    <text evidence="3">The sequence shown here is derived from an EMBL/GenBank/DDBJ whole genome shotgun (WGS) entry which is preliminary data.</text>
</comment>
<organism evidence="3 4">
    <name type="scientific">Stella humosa</name>
    <dbReference type="NCBI Taxonomy" id="94"/>
    <lineage>
        <taxon>Bacteria</taxon>
        <taxon>Pseudomonadati</taxon>
        <taxon>Pseudomonadota</taxon>
        <taxon>Alphaproteobacteria</taxon>
        <taxon>Rhodospirillales</taxon>
        <taxon>Stellaceae</taxon>
        <taxon>Stella</taxon>
    </lineage>
</organism>
<evidence type="ECO:0000313" key="4">
    <source>
        <dbReference type="Proteomes" id="UP000278222"/>
    </source>
</evidence>
<keyword evidence="4" id="KW-1185">Reference proteome</keyword>
<feature type="region of interest" description="Disordered" evidence="1">
    <location>
        <begin position="31"/>
        <end position="73"/>
    </location>
</feature>
<evidence type="ECO:0000256" key="1">
    <source>
        <dbReference type="SAM" id="MobiDB-lite"/>
    </source>
</evidence>
<proteinExistence type="predicted"/>
<evidence type="ECO:0008006" key="5">
    <source>
        <dbReference type="Google" id="ProtNLM"/>
    </source>
</evidence>
<protein>
    <recommendedName>
        <fullName evidence="5">Antifreeze glycopeptide polyprotein</fullName>
    </recommendedName>
</protein>
<accession>A0A3N1LK88</accession>
<dbReference type="RefSeq" id="WP_123690822.1">
    <property type="nucleotide sequence ID" value="NZ_AP019700.1"/>
</dbReference>
<feature type="chain" id="PRO_5018329140" description="Antifreeze glycopeptide polyprotein" evidence="2">
    <location>
        <begin position="27"/>
        <end position="589"/>
    </location>
</feature>
<reference evidence="3 4" key="1">
    <citation type="submission" date="2018-11" db="EMBL/GenBank/DDBJ databases">
        <title>Genomic Encyclopedia of Type Strains, Phase IV (KMG-IV): sequencing the most valuable type-strain genomes for metagenomic binning, comparative biology and taxonomic classification.</title>
        <authorList>
            <person name="Goeker M."/>
        </authorList>
    </citation>
    <scope>NUCLEOTIDE SEQUENCE [LARGE SCALE GENOMIC DNA]</scope>
    <source>
        <strain evidence="3 4">DSM 5900</strain>
    </source>
</reference>